<dbReference type="GO" id="GO:0016787">
    <property type="term" value="F:hydrolase activity"/>
    <property type="evidence" value="ECO:0007669"/>
    <property type="project" value="UniProtKB-KW"/>
</dbReference>
<proteinExistence type="predicted"/>
<dbReference type="AlphaFoldDB" id="A0A0C2ITP0"/>
<evidence type="ECO:0008006" key="6">
    <source>
        <dbReference type="Google" id="ProtNLM"/>
    </source>
</evidence>
<feature type="chain" id="PRO_5002150819" description="Calcineurin-like phosphoesterase domain-containing protein" evidence="3">
    <location>
        <begin position="20"/>
        <end position="143"/>
    </location>
</feature>
<dbReference type="OrthoDB" id="411211at2759"/>
<dbReference type="PANTHER" id="PTHR10161">
    <property type="entry name" value="TARTRATE-RESISTANT ACID PHOSPHATASE TYPE 5"/>
    <property type="match status" value="1"/>
</dbReference>
<dbReference type="Gene3D" id="3.60.21.10">
    <property type="match status" value="1"/>
</dbReference>
<comment type="caution">
    <text evidence="4">The sequence shown here is derived from an EMBL/GenBank/DDBJ whole genome shotgun (WGS) entry which is preliminary data.</text>
</comment>
<dbReference type="PANTHER" id="PTHR10161:SF14">
    <property type="entry name" value="TARTRATE-RESISTANT ACID PHOSPHATASE TYPE 5"/>
    <property type="match status" value="1"/>
</dbReference>
<dbReference type="EMBL" id="JWZT01002708">
    <property type="protein sequence ID" value="KII68804.1"/>
    <property type="molecule type" value="Genomic_DNA"/>
</dbReference>
<evidence type="ECO:0000313" key="5">
    <source>
        <dbReference type="Proteomes" id="UP000031668"/>
    </source>
</evidence>
<organism evidence="4 5">
    <name type="scientific">Thelohanellus kitauei</name>
    <name type="common">Myxosporean</name>
    <dbReference type="NCBI Taxonomy" id="669202"/>
    <lineage>
        <taxon>Eukaryota</taxon>
        <taxon>Metazoa</taxon>
        <taxon>Cnidaria</taxon>
        <taxon>Myxozoa</taxon>
        <taxon>Myxosporea</taxon>
        <taxon>Bivalvulida</taxon>
        <taxon>Platysporina</taxon>
        <taxon>Myxobolidae</taxon>
        <taxon>Thelohanellus</taxon>
    </lineage>
</organism>
<evidence type="ECO:0000256" key="3">
    <source>
        <dbReference type="SAM" id="SignalP"/>
    </source>
</evidence>
<keyword evidence="1 3" id="KW-0732">Signal</keyword>
<reference evidence="4 5" key="1">
    <citation type="journal article" date="2014" name="Genome Biol. Evol.">
        <title>The genome of the myxosporean Thelohanellus kitauei shows adaptations to nutrient acquisition within its fish host.</title>
        <authorList>
            <person name="Yang Y."/>
            <person name="Xiong J."/>
            <person name="Zhou Z."/>
            <person name="Huo F."/>
            <person name="Miao W."/>
            <person name="Ran C."/>
            <person name="Liu Y."/>
            <person name="Zhang J."/>
            <person name="Feng J."/>
            <person name="Wang M."/>
            <person name="Wang M."/>
            <person name="Wang L."/>
            <person name="Yao B."/>
        </authorList>
    </citation>
    <scope>NUCLEOTIDE SEQUENCE [LARGE SCALE GENOMIC DNA]</scope>
    <source>
        <strain evidence="4">Wuqing</strain>
    </source>
</reference>
<accession>A0A0C2ITP0</accession>
<feature type="signal peptide" evidence="3">
    <location>
        <begin position="1"/>
        <end position="19"/>
    </location>
</feature>
<dbReference type="Proteomes" id="UP000031668">
    <property type="component" value="Unassembled WGS sequence"/>
</dbReference>
<keyword evidence="5" id="KW-1185">Reference proteome</keyword>
<evidence type="ECO:0000313" key="4">
    <source>
        <dbReference type="EMBL" id="KII68804.1"/>
    </source>
</evidence>
<evidence type="ECO:0000256" key="2">
    <source>
        <dbReference type="ARBA" id="ARBA00022801"/>
    </source>
</evidence>
<dbReference type="InterPro" id="IPR051558">
    <property type="entry name" value="Metallophosphoesterase_PAP"/>
</dbReference>
<sequence>MKFFDFILLFLMIKTYINIRVNVSFDYLNVIVLGDFGLPEDSLGIKMDVVKSIKKKHKKNPFNLGLMLGDNVYPHGVRTEDHNMLFQRFTHSFPSKAFKFRFLAVLGNHDYEGDPKSQIQYHFEVDQRFYMPYRYYFYGIVPN</sequence>
<dbReference type="InterPro" id="IPR029052">
    <property type="entry name" value="Metallo-depent_PP-like"/>
</dbReference>
<evidence type="ECO:0000256" key="1">
    <source>
        <dbReference type="ARBA" id="ARBA00022729"/>
    </source>
</evidence>
<protein>
    <recommendedName>
        <fullName evidence="6">Calcineurin-like phosphoesterase domain-containing protein</fullName>
    </recommendedName>
</protein>
<name>A0A0C2ITP0_THEKT</name>
<keyword evidence="2" id="KW-0378">Hydrolase</keyword>
<gene>
    <name evidence="4" type="ORF">RF11_09441</name>
</gene>
<dbReference type="SUPFAM" id="SSF56300">
    <property type="entry name" value="Metallo-dependent phosphatases"/>
    <property type="match status" value="1"/>
</dbReference>